<evidence type="ECO:0000256" key="6">
    <source>
        <dbReference type="ARBA" id="ARBA00022824"/>
    </source>
</evidence>
<dbReference type="RefSeq" id="XP_019513233.1">
    <property type="nucleotide sequence ID" value="XM_019657688.1"/>
</dbReference>
<dbReference type="CTD" id="2531"/>
<keyword evidence="7" id="KW-0521">NADP</keyword>
<feature type="chain" id="PRO_5034420265" description="3-ketodihydrosphingosine reductase" evidence="18">
    <location>
        <begin position="26"/>
        <end position="398"/>
    </location>
</feature>
<evidence type="ECO:0000256" key="5">
    <source>
        <dbReference type="ARBA" id="ARBA00022741"/>
    </source>
</evidence>
<evidence type="ECO:0000256" key="16">
    <source>
        <dbReference type="RuleBase" id="RU000363"/>
    </source>
</evidence>
<protein>
    <recommendedName>
        <fullName evidence="15">3-ketodihydrosphingosine reductase</fullName>
        <ecNumber evidence="11">1.1.1.102</ecNumber>
    </recommendedName>
    <alternativeName>
        <fullName evidence="12">3-dehydrosphinganine reductase</fullName>
    </alternativeName>
</protein>
<dbReference type="PROSITE" id="PS00061">
    <property type="entry name" value="ADH_SHORT"/>
    <property type="match status" value="1"/>
</dbReference>
<dbReference type="GO" id="GO:0030148">
    <property type="term" value="P:sphingolipid biosynthetic process"/>
    <property type="evidence" value="ECO:0007669"/>
    <property type="project" value="InterPro"/>
</dbReference>
<keyword evidence="6" id="KW-0256">Endoplasmic reticulum</keyword>
<evidence type="ECO:0000256" key="12">
    <source>
        <dbReference type="ARBA" id="ARBA00032891"/>
    </source>
</evidence>
<dbReference type="OrthoDB" id="37659at2759"/>
<keyword evidence="9" id="KW-0560">Oxidoreductase</keyword>
<feature type="signal peptide" evidence="18">
    <location>
        <begin position="1"/>
        <end position="25"/>
    </location>
</feature>
<reference evidence="20" key="1">
    <citation type="submission" date="2025-08" db="UniProtKB">
        <authorList>
            <consortium name="RefSeq"/>
        </authorList>
    </citation>
    <scope>IDENTIFICATION</scope>
    <source>
        <tissue evidence="20">Muscle</tissue>
    </source>
</reference>
<keyword evidence="18" id="KW-0732">Signal</keyword>
<evidence type="ECO:0000256" key="14">
    <source>
        <dbReference type="ARBA" id="ARBA00048930"/>
    </source>
</evidence>
<dbReference type="PANTHER" id="PTHR43550">
    <property type="entry name" value="3-KETODIHYDROSPHINGOSINE REDUCTASE"/>
    <property type="match status" value="1"/>
</dbReference>
<evidence type="ECO:0000256" key="9">
    <source>
        <dbReference type="ARBA" id="ARBA00023002"/>
    </source>
</evidence>
<comment type="function">
    <text evidence="13">Catalyzes the reduction of 3'-oxosphinganine (3-ketodihydrosphingosine/KDS) to sphinganine (dihydrosphingosine/DHS), the second step of de novo sphingolipid biosynthesis.</text>
</comment>
<organism evidence="19 20">
    <name type="scientific">Hipposideros armiger</name>
    <name type="common">Great Himalayan leaf-nosed bat</name>
    <dbReference type="NCBI Taxonomy" id="186990"/>
    <lineage>
        <taxon>Eukaryota</taxon>
        <taxon>Metazoa</taxon>
        <taxon>Chordata</taxon>
        <taxon>Craniata</taxon>
        <taxon>Vertebrata</taxon>
        <taxon>Euteleostomi</taxon>
        <taxon>Mammalia</taxon>
        <taxon>Eutheria</taxon>
        <taxon>Laurasiatheria</taxon>
        <taxon>Chiroptera</taxon>
        <taxon>Yinpterochiroptera</taxon>
        <taxon>Rhinolophoidea</taxon>
        <taxon>Hipposideridae</taxon>
        <taxon>Hipposideros</taxon>
    </lineage>
</organism>
<dbReference type="GO" id="GO:0006666">
    <property type="term" value="P:3-keto-sphinganine metabolic process"/>
    <property type="evidence" value="ECO:0007669"/>
    <property type="project" value="InterPro"/>
</dbReference>
<dbReference type="PRINTS" id="PR00081">
    <property type="entry name" value="GDHRDH"/>
</dbReference>
<evidence type="ECO:0000256" key="8">
    <source>
        <dbReference type="ARBA" id="ARBA00022919"/>
    </source>
</evidence>
<comment type="subcellular location">
    <subcellularLocation>
        <location evidence="1">Endoplasmic reticulum</location>
    </subcellularLocation>
</comment>
<dbReference type="PANTHER" id="PTHR43550:SF3">
    <property type="entry name" value="3-KETODIHYDROSPHINGOSINE REDUCTASE"/>
    <property type="match status" value="1"/>
</dbReference>
<evidence type="ECO:0000256" key="2">
    <source>
        <dbReference type="ARBA" id="ARBA00004760"/>
    </source>
</evidence>
<keyword evidence="19" id="KW-1185">Reference proteome</keyword>
<dbReference type="InterPro" id="IPR020904">
    <property type="entry name" value="Sc_DH/Rdtase_CS"/>
</dbReference>
<keyword evidence="10" id="KW-0443">Lipid metabolism</keyword>
<accession>A0A8B7SL88</accession>
<name>A0A8B7SL88_HIPAR</name>
<dbReference type="InterPro" id="IPR036291">
    <property type="entry name" value="NAD(P)-bd_dom_sf"/>
</dbReference>
<dbReference type="Pfam" id="PF00106">
    <property type="entry name" value="adh_short"/>
    <property type="match status" value="1"/>
</dbReference>
<evidence type="ECO:0000313" key="20">
    <source>
        <dbReference type="RefSeq" id="XP_019513233.1"/>
    </source>
</evidence>
<evidence type="ECO:0000256" key="10">
    <source>
        <dbReference type="ARBA" id="ARBA00023098"/>
    </source>
</evidence>
<dbReference type="Gene3D" id="3.40.50.720">
    <property type="entry name" value="NAD(P)-binding Rossmann-like Domain"/>
    <property type="match status" value="1"/>
</dbReference>
<evidence type="ECO:0000313" key="19">
    <source>
        <dbReference type="Proteomes" id="UP000694851"/>
    </source>
</evidence>
<evidence type="ECO:0000256" key="13">
    <source>
        <dbReference type="ARBA" id="ARBA00044737"/>
    </source>
</evidence>
<dbReference type="SUPFAM" id="SSF51735">
    <property type="entry name" value="NAD(P)-binding Rossmann-fold domains"/>
    <property type="match status" value="1"/>
</dbReference>
<evidence type="ECO:0000256" key="11">
    <source>
        <dbReference type="ARBA" id="ARBA00026112"/>
    </source>
</evidence>
<dbReference type="GeneID" id="109390772"/>
<keyword evidence="5" id="KW-0547">Nucleotide-binding</keyword>
<evidence type="ECO:0000256" key="3">
    <source>
        <dbReference type="ARBA" id="ARBA00004991"/>
    </source>
</evidence>
<evidence type="ECO:0000256" key="1">
    <source>
        <dbReference type="ARBA" id="ARBA00004240"/>
    </source>
</evidence>
<comment type="similarity">
    <text evidence="4 16">Belongs to the short-chain dehydrogenases/reductases (SDR) family.</text>
</comment>
<comment type="pathway">
    <text evidence="2">Lipid metabolism; sphingolipid metabolism.</text>
</comment>
<comment type="catalytic activity">
    <reaction evidence="14">
        <text>sphinganine + NADP(+) = 3-oxosphinganine + NADPH + H(+)</text>
        <dbReference type="Rhea" id="RHEA:22640"/>
        <dbReference type="ChEBI" id="CHEBI:15378"/>
        <dbReference type="ChEBI" id="CHEBI:57783"/>
        <dbReference type="ChEBI" id="CHEBI:57817"/>
        <dbReference type="ChEBI" id="CHEBI:58299"/>
        <dbReference type="ChEBI" id="CHEBI:58349"/>
        <dbReference type="EC" id="1.1.1.102"/>
    </reaction>
    <physiologicalReaction direction="right-to-left" evidence="14">
        <dbReference type="Rhea" id="RHEA:22642"/>
    </physiologicalReaction>
</comment>
<dbReference type="GO" id="GO:0000166">
    <property type="term" value="F:nucleotide binding"/>
    <property type="evidence" value="ECO:0007669"/>
    <property type="project" value="UniProtKB-KW"/>
</dbReference>
<keyword evidence="8" id="KW-0746">Sphingolipid metabolism</keyword>
<gene>
    <name evidence="20" type="primary">KDSR</name>
</gene>
<comment type="pathway">
    <text evidence="3">Sphingolipid metabolism.</text>
</comment>
<proteinExistence type="inferred from homology"/>
<dbReference type="InterPro" id="IPR002347">
    <property type="entry name" value="SDR_fam"/>
</dbReference>
<dbReference type="Proteomes" id="UP000694851">
    <property type="component" value="Unplaced"/>
</dbReference>
<evidence type="ECO:0000256" key="18">
    <source>
        <dbReference type="SAM" id="SignalP"/>
    </source>
</evidence>
<dbReference type="KEGG" id="hai:109390772"/>
<dbReference type="EC" id="1.1.1.102" evidence="11"/>
<dbReference type="InterPro" id="IPR045022">
    <property type="entry name" value="KDSR-like"/>
</dbReference>
<dbReference type="CDD" id="cd08939">
    <property type="entry name" value="KDSR-like_SDR_c"/>
    <property type="match status" value="1"/>
</dbReference>
<evidence type="ECO:0000256" key="7">
    <source>
        <dbReference type="ARBA" id="ARBA00022857"/>
    </source>
</evidence>
<evidence type="ECO:0000256" key="17">
    <source>
        <dbReference type="SAM" id="MobiDB-lite"/>
    </source>
</evidence>
<dbReference type="AlphaFoldDB" id="A0A8B7SL88"/>
<dbReference type="GO" id="GO:0047560">
    <property type="term" value="F:3-dehydrosphinganine reductase activity"/>
    <property type="evidence" value="ECO:0007669"/>
    <property type="project" value="UniProtKB-EC"/>
</dbReference>
<dbReference type="PRINTS" id="PR00080">
    <property type="entry name" value="SDRFAMILY"/>
</dbReference>
<sequence>MLLLVATFFMAFVLLLYMLSPLISPKPLALPGAHVVVSDPWLCRHLPGPLGCPEPAPGWAGPATETGPPSAFPPNGGSPAAVHTGTVPAEGLGDPPSAASGSSRARKAGRALQGLGSRCWRQVKREQRRPRTDRLLQAKKEIEKHSINDKQVVLCISVDVSQDYSQVENVIKQAQEKLGPVDMLVNCAGMSISGKFEDLEVSTFERLMSINYLGSVYPSRAVITTMKERRVGRIVFLSSQAGQVGLFGFTAYSSSKFAIRGLAEALQMEVKPYNIYVTVAYPPDTDTPGFAEENKTKPLETRLISETTSICTPEQVARQIVRDAIHGNFNSSIGSDGYMLSSLTCGMAPVTSITEGLQQVVTMGLFRMLSLFYLRSFDTIIRRCMVERTKHEITDKTA</sequence>
<dbReference type="GO" id="GO:0005789">
    <property type="term" value="C:endoplasmic reticulum membrane"/>
    <property type="evidence" value="ECO:0007669"/>
    <property type="project" value="TreeGrafter"/>
</dbReference>
<dbReference type="FunFam" id="3.40.50.720:FF:000165">
    <property type="entry name" value="3-ketodihydrosphingosine reductase"/>
    <property type="match status" value="1"/>
</dbReference>
<feature type="region of interest" description="Disordered" evidence="17">
    <location>
        <begin position="56"/>
        <end position="107"/>
    </location>
</feature>
<evidence type="ECO:0000256" key="15">
    <source>
        <dbReference type="ARBA" id="ARBA00072986"/>
    </source>
</evidence>
<evidence type="ECO:0000256" key="4">
    <source>
        <dbReference type="ARBA" id="ARBA00006484"/>
    </source>
</evidence>